<evidence type="ECO:0000313" key="7">
    <source>
        <dbReference type="EMBL" id="CAJ1402141.1"/>
    </source>
</evidence>
<evidence type="ECO:0000256" key="5">
    <source>
        <dbReference type="PROSITE-ProRule" id="PRU00076"/>
    </source>
</evidence>
<comment type="caution">
    <text evidence="7">The sequence shown here is derived from an EMBL/GenBank/DDBJ whole genome shotgun (WGS) entry which is preliminary data.</text>
</comment>
<evidence type="ECO:0000256" key="1">
    <source>
        <dbReference type="ARBA" id="ARBA00022536"/>
    </source>
</evidence>
<dbReference type="Gene3D" id="2.10.25.10">
    <property type="entry name" value="Laminin"/>
    <property type="match status" value="7"/>
</dbReference>
<keyword evidence="4" id="KW-0325">Glycoprotein</keyword>
<evidence type="ECO:0000313" key="8">
    <source>
        <dbReference type="Proteomes" id="UP001178507"/>
    </source>
</evidence>
<dbReference type="InterPro" id="IPR000742">
    <property type="entry name" value="EGF"/>
</dbReference>
<comment type="caution">
    <text evidence="5">Lacks conserved residue(s) required for the propagation of feature annotation.</text>
</comment>
<dbReference type="FunFam" id="2.10.25.10:FF:000001">
    <property type="entry name" value="Tenascin C"/>
    <property type="match status" value="1"/>
</dbReference>
<dbReference type="PANTHER" id="PTHR11219">
    <property type="entry name" value="TENEURIN AND N-ACETYLGLUCOSAMINE-1-PHOSPHODIESTER ALPHA-N-ACETYLGLUCOSAMINIDASE"/>
    <property type="match status" value="1"/>
</dbReference>
<dbReference type="PROSITE" id="PS51367">
    <property type="entry name" value="THAUMATIN_2"/>
    <property type="match status" value="1"/>
</dbReference>
<evidence type="ECO:0000259" key="6">
    <source>
        <dbReference type="PROSITE" id="PS50026"/>
    </source>
</evidence>
<sequence length="454" mass="46757">MLVQASPDVLGALARAKASAEALASPEPATALDLAAERARRVAAFVKTPNAEELPPLAVRSLKEAIQASHTALLSAAAVKESEASGRAALAEETILQDSPLREAQGLMDSISRYMHPLDPLKHFTTTAGPNASALKPQKLEPGACVNDCSGHGSCSMGACRCAEGWAGEACDLVRCSKDCSGRGSCLDGQCACNAAFYGAACEFPRCKNDCSGHGYCDSGSCVCSGGFRGESCETREVAAPVPVAHRPEPEAAAPVLDTRKVQSIAPPSCPQDCNQRGRCELDGTCTCVSNYTGLACENHCPSACSGQGACTGGQCICFFGFGGVDCSLSMCCNGHGDCPIPGTCKCHPGWMGEQCEIEKKCPDADCSGHGTCFLGTCRCQANWAGVACQQYVPPPLPPGMAAQAYASGGMVPPEISGVPADAMPQPAVEPKALGLMAMKARSGLPEAPDCLQP</sequence>
<keyword evidence="8" id="KW-1185">Reference proteome</keyword>
<keyword evidence="2" id="KW-0677">Repeat</keyword>
<dbReference type="Pfam" id="PF23106">
    <property type="entry name" value="EGF_Teneurin"/>
    <property type="match status" value="1"/>
</dbReference>
<dbReference type="GO" id="GO:0042803">
    <property type="term" value="F:protein homodimerization activity"/>
    <property type="evidence" value="ECO:0007669"/>
    <property type="project" value="TreeGrafter"/>
</dbReference>
<dbReference type="Pfam" id="PF25024">
    <property type="entry name" value="EGF_TEN"/>
    <property type="match status" value="1"/>
</dbReference>
<feature type="disulfide bond" evidence="5">
    <location>
        <begin position="288"/>
        <end position="297"/>
    </location>
</feature>
<dbReference type="InterPro" id="IPR051216">
    <property type="entry name" value="Teneurin"/>
</dbReference>
<organism evidence="7 8">
    <name type="scientific">Effrenium voratum</name>
    <dbReference type="NCBI Taxonomy" id="2562239"/>
    <lineage>
        <taxon>Eukaryota</taxon>
        <taxon>Sar</taxon>
        <taxon>Alveolata</taxon>
        <taxon>Dinophyceae</taxon>
        <taxon>Suessiales</taxon>
        <taxon>Symbiodiniaceae</taxon>
        <taxon>Effrenium</taxon>
    </lineage>
</organism>
<dbReference type="AlphaFoldDB" id="A0AA36NGA8"/>
<dbReference type="SMART" id="SM00181">
    <property type="entry name" value="EGF"/>
    <property type="match status" value="7"/>
</dbReference>
<proteinExistence type="predicted"/>
<feature type="domain" description="EGF-like" evidence="6">
    <location>
        <begin position="266"/>
        <end position="298"/>
    </location>
</feature>
<evidence type="ECO:0000256" key="3">
    <source>
        <dbReference type="ARBA" id="ARBA00023157"/>
    </source>
</evidence>
<dbReference type="PROSITE" id="PS50026">
    <property type="entry name" value="EGF_3"/>
    <property type="match status" value="1"/>
</dbReference>
<name>A0AA36NGA8_9DINO</name>
<keyword evidence="3 5" id="KW-1015">Disulfide bond</keyword>
<dbReference type="Proteomes" id="UP001178507">
    <property type="component" value="Unassembled WGS sequence"/>
</dbReference>
<feature type="disulfide bond" evidence="5">
    <location>
        <begin position="270"/>
        <end position="280"/>
    </location>
</feature>
<dbReference type="GO" id="GO:0050839">
    <property type="term" value="F:cell adhesion molecule binding"/>
    <property type="evidence" value="ECO:0007669"/>
    <property type="project" value="TreeGrafter"/>
</dbReference>
<protein>
    <recommendedName>
        <fullName evidence="6">EGF-like domain-containing protein</fullName>
    </recommendedName>
</protein>
<dbReference type="InterPro" id="IPR001938">
    <property type="entry name" value="Thaumatin"/>
</dbReference>
<dbReference type="EMBL" id="CAUJNA010003439">
    <property type="protein sequence ID" value="CAJ1402141.1"/>
    <property type="molecule type" value="Genomic_DNA"/>
</dbReference>
<dbReference type="GO" id="GO:0007157">
    <property type="term" value="P:heterophilic cell-cell adhesion via plasma membrane cell adhesion molecules"/>
    <property type="evidence" value="ECO:0007669"/>
    <property type="project" value="TreeGrafter"/>
</dbReference>
<accession>A0AA36NGA8</accession>
<keyword evidence="1 5" id="KW-0245">EGF-like domain</keyword>
<evidence type="ECO:0000256" key="4">
    <source>
        <dbReference type="ARBA" id="ARBA00023180"/>
    </source>
</evidence>
<dbReference type="GO" id="GO:0046982">
    <property type="term" value="F:protein heterodimerization activity"/>
    <property type="evidence" value="ECO:0007669"/>
    <property type="project" value="TreeGrafter"/>
</dbReference>
<reference evidence="7" key="1">
    <citation type="submission" date="2023-08" db="EMBL/GenBank/DDBJ databases">
        <authorList>
            <person name="Chen Y."/>
            <person name="Shah S."/>
            <person name="Dougan E. K."/>
            <person name="Thang M."/>
            <person name="Chan C."/>
        </authorList>
    </citation>
    <scope>NUCLEOTIDE SEQUENCE</scope>
</reference>
<dbReference type="PROSITE" id="PS00022">
    <property type="entry name" value="EGF_1"/>
    <property type="match status" value="3"/>
</dbReference>
<dbReference type="SUPFAM" id="SSF57196">
    <property type="entry name" value="EGF/Laminin"/>
    <property type="match status" value="3"/>
</dbReference>
<dbReference type="PANTHER" id="PTHR11219:SF69">
    <property type="entry name" value="TENEURIN-A"/>
    <property type="match status" value="1"/>
</dbReference>
<evidence type="ECO:0000256" key="2">
    <source>
        <dbReference type="ARBA" id="ARBA00022737"/>
    </source>
</evidence>
<gene>
    <name evidence="7" type="ORF">EVOR1521_LOCUS25092</name>
</gene>
<dbReference type="PROSITE" id="PS01186">
    <property type="entry name" value="EGF_2"/>
    <property type="match status" value="2"/>
</dbReference>